<feature type="compositionally biased region" description="Basic and acidic residues" evidence="1">
    <location>
        <begin position="29"/>
        <end position="46"/>
    </location>
</feature>
<dbReference type="Proteomes" id="UP001368328">
    <property type="component" value="Chromosome"/>
</dbReference>
<dbReference type="EMBL" id="CP147403">
    <property type="protein sequence ID" value="WXB90803.1"/>
    <property type="molecule type" value="Genomic_DNA"/>
</dbReference>
<dbReference type="RefSeq" id="WP_338789050.1">
    <property type="nucleotide sequence ID" value="NZ_CP147403.1"/>
</dbReference>
<protein>
    <submittedName>
        <fullName evidence="2">Uncharacterized protein</fullName>
    </submittedName>
</protein>
<evidence type="ECO:0000256" key="1">
    <source>
        <dbReference type="SAM" id="MobiDB-lite"/>
    </source>
</evidence>
<gene>
    <name evidence="2" type="ORF">WCV66_11710</name>
</gene>
<organism evidence="2 3">
    <name type="scientific">Metabacillus rhizosphaerae</name>
    <dbReference type="NCBI Taxonomy" id="3117747"/>
    <lineage>
        <taxon>Bacteria</taxon>
        <taxon>Bacillati</taxon>
        <taxon>Bacillota</taxon>
        <taxon>Bacilli</taxon>
        <taxon>Bacillales</taxon>
        <taxon>Bacillaceae</taxon>
        <taxon>Metabacillus</taxon>
    </lineage>
</organism>
<reference evidence="2 3" key="1">
    <citation type="submission" date="2024-02" db="EMBL/GenBank/DDBJ databases">
        <title>Seven novel Bacillus-like species.</title>
        <authorList>
            <person name="Liu G."/>
        </authorList>
    </citation>
    <scope>NUCLEOTIDE SEQUENCE [LARGE SCALE GENOMIC DNA]</scope>
    <source>
        <strain evidence="2 3">FJAT-53654</strain>
    </source>
</reference>
<keyword evidence="3" id="KW-1185">Reference proteome</keyword>
<evidence type="ECO:0000313" key="2">
    <source>
        <dbReference type="EMBL" id="WXB90803.1"/>
    </source>
</evidence>
<proteinExistence type="predicted"/>
<evidence type="ECO:0000313" key="3">
    <source>
        <dbReference type="Proteomes" id="UP001368328"/>
    </source>
</evidence>
<sequence>MELTELLTNPLVWGALVWLFSRFFTSNKKDEETPKKQHNQRRENRPNPRPNPRQNSRTNPKPVMTTVERKPRNEAKPALQTVQQAYESMKNHATEKTRIVKEQPNKRKVVPREQFPKVNRNIKQNNLIIDQQKAVQGVIWGEILGAPRSKNPHYTRNKRHS</sequence>
<feature type="region of interest" description="Disordered" evidence="1">
    <location>
        <begin position="29"/>
        <end position="78"/>
    </location>
</feature>
<accession>A0ABZ2MZE6</accession>
<name>A0ABZ2MZE6_9BACI</name>